<dbReference type="AlphaFoldDB" id="A0A6A5U6Y3"/>
<reference evidence="1" key="1">
    <citation type="journal article" date="2020" name="Stud. Mycol.">
        <title>101 Dothideomycetes genomes: a test case for predicting lifestyles and emergence of pathogens.</title>
        <authorList>
            <person name="Haridas S."/>
            <person name="Albert R."/>
            <person name="Binder M."/>
            <person name="Bloem J."/>
            <person name="Labutti K."/>
            <person name="Salamov A."/>
            <person name="Andreopoulos B."/>
            <person name="Baker S."/>
            <person name="Barry K."/>
            <person name="Bills G."/>
            <person name="Bluhm B."/>
            <person name="Cannon C."/>
            <person name="Castanera R."/>
            <person name="Culley D."/>
            <person name="Daum C."/>
            <person name="Ezra D."/>
            <person name="Gonzalez J."/>
            <person name="Henrissat B."/>
            <person name="Kuo A."/>
            <person name="Liang C."/>
            <person name="Lipzen A."/>
            <person name="Lutzoni F."/>
            <person name="Magnuson J."/>
            <person name="Mondo S."/>
            <person name="Nolan M."/>
            <person name="Ohm R."/>
            <person name="Pangilinan J."/>
            <person name="Park H.-J."/>
            <person name="Ramirez L."/>
            <person name="Alfaro M."/>
            <person name="Sun H."/>
            <person name="Tritt A."/>
            <person name="Yoshinaga Y."/>
            <person name="Zwiers L.-H."/>
            <person name="Turgeon B."/>
            <person name="Goodwin S."/>
            <person name="Spatafora J."/>
            <person name="Crous P."/>
            <person name="Grigoriev I."/>
        </authorList>
    </citation>
    <scope>NUCLEOTIDE SEQUENCE</scope>
    <source>
        <strain evidence="1">CBS 675.92</strain>
    </source>
</reference>
<gene>
    <name evidence="1" type="ORF">CC80DRAFT_544901</name>
</gene>
<dbReference type="EMBL" id="ML976983">
    <property type="protein sequence ID" value="KAF1960454.1"/>
    <property type="molecule type" value="Genomic_DNA"/>
</dbReference>
<organism evidence="1 2">
    <name type="scientific">Byssothecium circinans</name>
    <dbReference type="NCBI Taxonomy" id="147558"/>
    <lineage>
        <taxon>Eukaryota</taxon>
        <taxon>Fungi</taxon>
        <taxon>Dikarya</taxon>
        <taxon>Ascomycota</taxon>
        <taxon>Pezizomycotina</taxon>
        <taxon>Dothideomycetes</taxon>
        <taxon>Pleosporomycetidae</taxon>
        <taxon>Pleosporales</taxon>
        <taxon>Massarineae</taxon>
        <taxon>Massarinaceae</taxon>
        <taxon>Byssothecium</taxon>
    </lineage>
</organism>
<dbReference type="Proteomes" id="UP000800035">
    <property type="component" value="Unassembled WGS sequence"/>
</dbReference>
<accession>A0A6A5U6Y3</accession>
<name>A0A6A5U6Y3_9PLEO</name>
<evidence type="ECO:0000313" key="1">
    <source>
        <dbReference type="EMBL" id="KAF1960454.1"/>
    </source>
</evidence>
<evidence type="ECO:0000313" key="2">
    <source>
        <dbReference type="Proteomes" id="UP000800035"/>
    </source>
</evidence>
<protein>
    <submittedName>
        <fullName evidence="1">Uncharacterized protein</fullName>
    </submittedName>
</protein>
<keyword evidence="2" id="KW-1185">Reference proteome</keyword>
<sequence length="149" mass="16959">MNHLKDQHRVPESIEGFMSTPPSRSCRHVGCHLVASRTLKNCAELRGAISLEDSLLQECRLEVVEWLRGRQGVTQARPNCLATASYVASSLGASFTKFRWRGLLIRIYRFGTPEEKAKRLRALIAPFLHRSYIHLIESTTPKFHTAAWD</sequence>
<proteinExistence type="predicted"/>